<dbReference type="Proteomes" id="UP001562425">
    <property type="component" value="Unassembled WGS sequence"/>
</dbReference>
<dbReference type="InterPro" id="IPR021109">
    <property type="entry name" value="Peptidase_aspartic_dom_sf"/>
</dbReference>
<comment type="caution">
    <text evidence="1">The sequence shown here is derived from an EMBL/GenBank/DDBJ whole genome shotgun (WGS) entry which is preliminary data.</text>
</comment>
<evidence type="ECO:0000313" key="1">
    <source>
        <dbReference type="EMBL" id="KAL1397415.1"/>
    </source>
</evidence>
<evidence type="ECO:0000313" key="2">
    <source>
        <dbReference type="Proteomes" id="UP001562425"/>
    </source>
</evidence>
<name>A0ABD1DDP7_CULPP</name>
<dbReference type="EMBL" id="JBEHCU010006309">
    <property type="protein sequence ID" value="KAL1397415.1"/>
    <property type="molecule type" value="Genomic_DNA"/>
</dbReference>
<reference evidence="1 2" key="1">
    <citation type="submission" date="2024-05" db="EMBL/GenBank/DDBJ databases">
        <title>Culex pipiens pipiens assembly and annotation.</title>
        <authorList>
            <person name="Alout H."/>
            <person name="Durand T."/>
        </authorList>
    </citation>
    <scope>NUCLEOTIDE SEQUENCE [LARGE SCALE GENOMIC DNA]</scope>
    <source>
        <strain evidence="1">HA-2024</strain>
        <tissue evidence="1">Whole body</tissue>
    </source>
</reference>
<accession>A0ABD1DDP7</accession>
<dbReference type="AlphaFoldDB" id="A0ABD1DDP7"/>
<gene>
    <name evidence="1" type="ORF">pipiens_000031</name>
</gene>
<sequence>MRKSTMKVRGFGGDVRVVCGEVALTATIGEEEFPIRFYVVPNEAIDMQVLIGMDFLSGVDYSISPGEVRVKKYRPSDAEPADVDVKWIRRVAEYVAEDEVTVPYQYRDEVLELIENYTPEKPVVAANQLTITLSDNDVARRAADKSRQLKFGRGTKSLRPRRAEFGLAKRAGLSRSPPPIVAAVSFGSYALAVVFVRDQ</sequence>
<protein>
    <submittedName>
        <fullName evidence="1">Uncharacterized protein</fullName>
    </submittedName>
</protein>
<organism evidence="1 2">
    <name type="scientific">Culex pipiens pipiens</name>
    <name type="common">Northern house mosquito</name>
    <dbReference type="NCBI Taxonomy" id="38569"/>
    <lineage>
        <taxon>Eukaryota</taxon>
        <taxon>Metazoa</taxon>
        <taxon>Ecdysozoa</taxon>
        <taxon>Arthropoda</taxon>
        <taxon>Hexapoda</taxon>
        <taxon>Insecta</taxon>
        <taxon>Pterygota</taxon>
        <taxon>Neoptera</taxon>
        <taxon>Endopterygota</taxon>
        <taxon>Diptera</taxon>
        <taxon>Nematocera</taxon>
        <taxon>Culicoidea</taxon>
        <taxon>Culicidae</taxon>
        <taxon>Culicinae</taxon>
        <taxon>Culicini</taxon>
        <taxon>Culex</taxon>
        <taxon>Culex</taxon>
    </lineage>
</organism>
<proteinExistence type="predicted"/>
<dbReference type="CDD" id="cd00303">
    <property type="entry name" value="retropepsin_like"/>
    <property type="match status" value="1"/>
</dbReference>
<feature type="non-terminal residue" evidence="1">
    <location>
        <position position="199"/>
    </location>
</feature>
<keyword evidence="2" id="KW-1185">Reference proteome</keyword>
<dbReference type="Gene3D" id="2.40.70.10">
    <property type="entry name" value="Acid Proteases"/>
    <property type="match status" value="1"/>
</dbReference>